<dbReference type="InterPro" id="IPR017452">
    <property type="entry name" value="GPCR_Rhodpsn_7TM"/>
</dbReference>
<accession>A0AA39LDM5</accession>
<feature type="transmembrane region" description="Helical" evidence="11">
    <location>
        <begin position="56"/>
        <end position="81"/>
    </location>
</feature>
<evidence type="ECO:0000256" key="5">
    <source>
        <dbReference type="ARBA" id="ARBA00023040"/>
    </source>
</evidence>
<dbReference type="Gene3D" id="1.20.1070.10">
    <property type="entry name" value="Rhodopsin 7-helix transmembrane proteins"/>
    <property type="match status" value="1"/>
</dbReference>
<organism evidence="14 15">
    <name type="scientific">Steinernema hermaphroditum</name>
    <dbReference type="NCBI Taxonomy" id="289476"/>
    <lineage>
        <taxon>Eukaryota</taxon>
        <taxon>Metazoa</taxon>
        <taxon>Ecdysozoa</taxon>
        <taxon>Nematoda</taxon>
        <taxon>Chromadorea</taxon>
        <taxon>Rhabditida</taxon>
        <taxon>Tylenchina</taxon>
        <taxon>Panagrolaimomorpha</taxon>
        <taxon>Strongyloidoidea</taxon>
        <taxon>Steinernematidae</taxon>
        <taxon>Steinernema</taxon>
    </lineage>
</organism>
<proteinExistence type="inferred from homology"/>
<feature type="domain" description="ShKT" evidence="13">
    <location>
        <begin position="529"/>
        <end position="564"/>
    </location>
</feature>
<keyword evidence="3 10" id="KW-0812">Transmembrane</keyword>
<feature type="transmembrane region" description="Helical" evidence="11">
    <location>
        <begin position="93"/>
        <end position="114"/>
    </location>
</feature>
<comment type="caution">
    <text evidence="9">Lacks conserved residue(s) required for the propagation of feature annotation.</text>
</comment>
<comment type="caution">
    <text evidence="14">The sequence shown here is derived from an EMBL/GenBank/DDBJ whole genome shotgun (WGS) entry which is preliminary data.</text>
</comment>
<dbReference type="InterPro" id="IPR000611">
    <property type="entry name" value="NPY_rcpt"/>
</dbReference>
<reference evidence="14" key="1">
    <citation type="submission" date="2023-06" db="EMBL/GenBank/DDBJ databases">
        <title>Genomic analysis of the entomopathogenic nematode Steinernema hermaphroditum.</title>
        <authorList>
            <person name="Schwarz E.M."/>
            <person name="Heppert J.K."/>
            <person name="Baniya A."/>
            <person name="Schwartz H.T."/>
            <person name="Tan C.-H."/>
            <person name="Antoshechkin I."/>
            <person name="Sternberg P.W."/>
            <person name="Goodrich-Blair H."/>
            <person name="Dillman A.R."/>
        </authorList>
    </citation>
    <scope>NUCLEOTIDE SEQUENCE</scope>
    <source>
        <strain evidence="14">PS9179</strain>
        <tissue evidence="14">Whole animal</tissue>
    </source>
</reference>
<keyword evidence="15" id="KW-1185">Reference proteome</keyword>
<dbReference type="InterPro" id="IPR003582">
    <property type="entry name" value="ShKT_dom"/>
</dbReference>
<dbReference type="Pfam" id="PF08768">
    <property type="entry name" value="THAP4_heme-bd"/>
    <property type="match status" value="1"/>
</dbReference>
<dbReference type="SUPFAM" id="SSF81321">
    <property type="entry name" value="Family A G protein-coupled receptor-like"/>
    <property type="match status" value="1"/>
</dbReference>
<feature type="transmembrane region" description="Helical" evidence="11">
    <location>
        <begin position="319"/>
        <end position="339"/>
    </location>
</feature>
<evidence type="ECO:0000256" key="2">
    <source>
        <dbReference type="ARBA" id="ARBA00010663"/>
    </source>
</evidence>
<evidence type="ECO:0000256" key="7">
    <source>
        <dbReference type="ARBA" id="ARBA00023170"/>
    </source>
</evidence>
<comment type="subcellular location">
    <subcellularLocation>
        <location evidence="1">Membrane</location>
        <topology evidence="1">Multi-pass membrane protein</topology>
    </subcellularLocation>
</comment>
<evidence type="ECO:0000256" key="11">
    <source>
        <dbReference type="SAM" id="Phobius"/>
    </source>
</evidence>
<feature type="transmembrane region" description="Helical" evidence="11">
    <location>
        <begin position="134"/>
        <end position="156"/>
    </location>
</feature>
<name>A0AA39LDM5_9BILA</name>
<feature type="transmembrane region" description="Helical" evidence="11">
    <location>
        <begin position="232"/>
        <end position="259"/>
    </location>
</feature>
<sequence length="740" mass="84112">MNCFSVQEDSFDYEQFDWENFTAGSCNCSVKLHTYLAVCADKCEPPRTELPPFEEIFLPALLYLMVFLIGTVGNALVIFVVNRFKRMRNVTNVFLASLSTADLCLIWFCVPIMFVKYMSYAWFMGRFACYSVHYIQAFTCFCSVLTMTMISFERYVAIAYPMRNMWLSSIGRAKKAISCIWMASAFLALPSALRIDYKSNETLLGQKVYWCSVQFADSLFGFTPDQLDKIFALYQVLLLIVFPVVTMTVCYTRISLIVYSSSKNKSLSSAMIALSRAATNAVSYANYATINVSNVTIATHNDQLIKRPQRVAESNKKQIVQMLISIVVMYTICWTPTIADELLTSFGYICRTSNTAFLKYMRMGFRALAYCQSCINPICYAFISQNFRNTFKMAYSKMRQRLQDESDFRSRCHSGSSVLSSRHYAVRQSSRRSVNTLNVPRRSVLITPNMSRDISQLSLVRPGTPGSIILNRKQSIDKDFTFEAQLQFLRVAAVVAPQHIPMIMNSVMLLLSLVIALNSVAAVSHSAECEDTDPNCRDWVTGDMDLCKTTEYITRSCKRSCGLCAGLPRRFDLTKLPHHLNPIAFLVGIWRSEHGGKAIFPTIPKFTYGEEIQFSLSDDHMSANKALNYTAFAWGINDKDELHSEYGYITVQPGTHNVAMTTVMNNGFVTVEEGPVHNGHIRFKLQDIGRISFSRDLPVHNLIREWTLLDSVTLQARLDMETLTHGMQEHTFIRYTKIFP</sequence>
<keyword evidence="6 11" id="KW-0472">Membrane</keyword>
<dbReference type="AlphaFoldDB" id="A0AA39LDM5"/>
<evidence type="ECO:0000313" key="15">
    <source>
        <dbReference type="Proteomes" id="UP001175271"/>
    </source>
</evidence>
<feature type="transmembrane region" description="Helical" evidence="11">
    <location>
        <begin position="176"/>
        <end position="195"/>
    </location>
</feature>
<evidence type="ECO:0008006" key="16">
    <source>
        <dbReference type="Google" id="ProtNLM"/>
    </source>
</evidence>
<dbReference type="PANTHER" id="PTHR45695">
    <property type="entry name" value="LEUCOKININ RECEPTOR-RELATED"/>
    <property type="match status" value="1"/>
</dbReference>
<dbReference type="GO" id="GO:0005886">
    <property type="term" value="C:plasma membrane"/>
    <property type="evidence" value="ECO:0007669"/>
    <property type="project" value="TreeGrafter"/>
</dbReference>
<evidence type="ECO:0000259" key="13">
    <source>
        <dbReference type="PROSITE" id="PS51670"/>
    </source>
</evidence>
<dbReference type="PRINTS" id="PR00237">
    <property type="entry name" value="GPCRRHODOPSN"/>
</dbReference>
<dbReference type="InterPro" id="IPR014878">
    <property type="entry name" value="THAP4-like_heme-bd"/>
</dbReference>
<dbReference type="Gene3D" id="2.40.128.20">
    <property type="match status" value="1"/>
</dbReference>
<evidence type="ECO:0000313" key="14">
    <source>
        <dbReference type="EMBL" id="KAK0393305.1"/>
    </source>
</evidence>
<dbReference type="SUPFAM" id="SSF50814">
    <property type="entry name" value="Lipocalins"/>
    <property type="match status" value="1"/>
</dbReference>
<evidence type="ECO:0000256" key="6">
    <source>
        <dbReference type="ARBA" id="ARBA00023136"/>
    </source>
</evidence>
<dbReference type="PROSITE" id="PS50262">
    <property type="entry name" value="G_PROTEIN_RECEP_F1_2"/>
    <property type="match status" value="1"/>
</dbReference>
<comment type="similarity">
    <text evidence="2 10">Belongs to the G-protein coupled receptor 1 family.</text>
</comment>
<keyword evidence="8 10" id="KW-0807">Transducer</keyword>
<evidence type="ECO:0000256" key="1">
    <source>
        <dbReference type="ARBA" id="ARBA00004141"/>
    </source>
</evidence>
<evidence type="ECO:0000256" key="4">
    <source>
        <dbReference type="ARBA" id="ARBA00022989"/>
    </source>
</evidence>
<dbReference type="SMART" id="SM00254">
    <property type="entry name" value="ShKT"/>
    <property type="match status" value="1"/>
</dbReference>
<dbReference type="Pfam" id="PF00001">
    <property type="entry name" value="7tm_1"/>
    <property type="match status" value="1"/>
</dbReference>
<keyword evidence="5 10" id="KW-0297">G-protein coupled receptor</keyword>
<evidence type="ECO:0000259" key="12">
    <source>
        <dbReference type="PROSITE" id="PS50262"/>
    </source>
</evidence>
<dbReference type="Proteomes" id="UP001175271">
    <property type="component" value="Unassembled WGS sequence"/>
</dbReference>
<dbReference type="PANTHER" id="PTHR45695:SF15">
    <property type="entry name" value="OPSIN RH2"/>
    <property type="match status" value="1"/>
</dbReference>
<dbReference type="InterPro" id="IPR012674">
    <property type="entry name" value="Calycin"/>
</dbReference>
<evidence type="ECO:0000256" key="3">
    <source>
        <dbReference type="ARBA" id="ARBA00022692"/>
    </source>
</evidence>
<evidence type="ECO:0000256" key="10">
    <source>
        <dbReference type="RuleBase" id="RU000688"/>
    </source>
</evidence>
<feature type="domain" description="G-protein coupled receptors family 1 profile" evidence="12">
    <location>
        <begin position="73"/>
        <end position="380"/>
    </location>
</feature>
<dbReference type="CDD" id="cd07828">
    <property type="entry name" value="lipocalin_heme-bd-THAP4-like"/>
    <property type="match status" value="1"/>
</dbReference>
<keyword evidence="4 11" id="KW-1133">Transmembrane helix</keyword>
<gene>
    <name evidence="14" type="ORF">QR680_000143</name>
</gene>
<dbReference type="PRINTS" id="PR01012">
    <property type="entry name" value="NRPEPTIDEYR"/>
</dbReference>
<protein>
    <recommendedName>
        <fullName evidence="16">ShKT domain-containing protein</fullName>
    </recommendedName>
</protein>
<evidence type="ECO:0000256" key="9">
    <source>
        <dbReference type="PROSITE-ProRule" id="PRU01005"/>
    </source>
</evidence>
<dbReference type="CDD" id="cd15001">
    <property type="entry name" value="7tmA_GPRnna14-like"/>
    <property type="match status" value="1"/>
</dbReference>
<evidence type="ECO:0000256" key="8">
    <source>
        <dbReference type="ARBA" id="ARBA00023224"/>
    </source>
</evidence>
<dbReference type="EMBL" id="JAUCMV010000005">
    <property type="protein sequence ID" value="KAK0393305.1"/>
    <property type="molecule type" value="Genomic_DNA"/>
</dbReference>
<dbReference type="PROSITE" id="PS00237">
    <property type="entry name" value="G_PROTEIN_RECEP_F1_1"/>
    <property type="match status" value="1"/>
</dbReference>
<dbReference type="GO" id="GO:0004983">
    <property type="term" value="F:neuropeptide Y receptor activity"/>
    <property type="evidence" value="ECO:0007669"/>
    <property type="project" value="InterPro"/>
</dbReference>
<dbReference type="InterPro" id="IPR000276">
    <property type="entry name" value="GPCR_Rhodpsn"/>
</dbReference>
<dbReference type="PROSITE" id="PS51670">
    <property type="entry name" value="SHKT"/>
    <property type="match status" value="1"/>
</dbReference>
<keyword evidence="7 10" id="KW-0675">Receptor</keyword>